<protein>
    <submittedName>
        <fullName evidence="2">Uncharacterized protein</fullName>
    </submittedName>
</protein>
<feature type="region of interest" description="Disordered" evidence="1">
    <location>
        <begin position="1"/>
        <end position="103"/>
    </location>
</feature>
<feature type="region of interest" description="Disordered" evidence="1">
    <location>
        <begin position="150"/>
        <end position="171"/>
    </location>
</feature>
<feature type="region of interest" description="Disordered" evidence="1">
    <location>
        <begin position="222"/>
        <end position="257"/>
    </location>
</feature>
<sequence>MTNRLANANVEVERGKRGDGRKERERERGKKKEERVSSRGRRGGGREVVERKKVEGRKRAEEEEEEDGKREQDNARTREKERTNGWIGFGFGGGSKPRGWNQEGGPLGRLLRRQLCLGAAEPEACQVATNPPEHAGQVRSGYRPAPAATYRPAVSDQQPATSDQRNAPQRSTLVHAAEAASRVATVHYPLSPVPLGSPGIHNRNLSWWPILLLNTDTRPVLGKPDKPGWDPEAQCAMPSAGSGAHEWTGAPGTRAHS</sequence>
<feature type="compositionally biased region" description="Gly residues" evidence="1">
    <location>
        <begin position="87"/>
        <end position="96"/>
    </location>
</feature>
<proteinExistence type="predicted"/>
<accession>A0A9P9EZM2</accession>
<dbReference type="AlphaFoldDB" id="A0A9P9EZM2"/>
<organism evidence="2 3">
    <name type="scientific">Dactylonectria estremocensis</name>
    <dbReference type="NCBI Taxonomy" id="1079267"/>
    <lineage>
        <taxon>Eukaryota</taxon>
        <taxon>Fungi</taxon>
        <taxon>Dikarya</taxon>
        <taxon>Ascomycota</taxon>
        <taxon>Pezizomycotina</taxon>
        <taxon>Sordariomycetes</taxon>
        <taxon>Hypocreomycetidae</taxon>
        <taxon>Hypocreales</taxon>
        <taxon>Nectriaceae</taxon>
        <taxon>Dactylonectria</taxon>
    </lineage>
</organism>
<evidence type="ECO:0000313" key="3">
    <source>
        <dbReference type="Proteomes" id="UP000717696"/>
    </source>
</evidence>
<reference evidence="2" key="1">
    <citation type="journal article" date="2021" name="Nat. Commun.">
        <title>Genetic determinants of endophytism in the Arabidopsis root mycobiome.</title>
        <authorList>
            <person name="Mesny F."/>
            <person name="Miyauchi S."/>
            <person name="Thiergart T."/>
            <person name="Pickel B."/>
            <person name="Atanasova L."/>
            <person name="Karlsson M."/>
            <person name="Huettel B."/>
            <person name="Barry K.W."/>
            <person name="Haridas S."/>
            <person name="Chen C."/>
            <person name="Bauer D."/>
            <person name="Andreopoulos W."/>
            <person name="Pangilinan J."/>
            <person name="LaButti K."/>
            <person name="Riley R."/>
            <person name="Lipzen A."/>
            <person name="Clum A."/>
            <person name="Drula E."/>
            <person name="Henrissat B."/>
            <person name="Kohler A."/>
            <person name="Grigoriev I.V."/>
            <person name="Martin F.M."/>
            <person name="Hacquard S."/>
        </authorList>
    </citation>
    <scope>NUCLEOTIDE SEQUENCE</scope>
    <source>
        <strain evidence="2">MPI-CAGE-AT-0021</strain>
    </source>
</reference>
<feature type="compositionally biased region" description="Polar residues" evidence="1">
    <location>
        <begin position="155"/>
        <end position="171"/>
    </location>
</feature>
<keyword evidence="3" id="KW-1185">Reference proteome</keyword>
<evidence type="ECO:0000256" key="1">
    <source>
        <dbReference type="SAM" id="MobiDB-lite"/>
    </source>
</evidence>
<feature type="compositionally biased region" description="Basic and acidic residues" evidence="1">
    <location>
        <begin position="11"/>
        <end position="37"/>
    </location>
</feature>
<feature type="compositionally biased region" description="Basic and acidic residues" evidence="1">
    <location>
        <begin position="44"/>
        <end position="83"/>
    </location>
</feature>
<dbReference type="Proteomes" id="UP000717696">
    <property type="component" value="Unassembled WGS sequence"/>
</dbReference>
<gene>
    <name evidence="2" type="ORF">B0J13DRAFT_523789</name>
</gene>
<evidence type="ECO:0000313" key="2">
    <source>
        <dbReference type="EMBL" id="KAH7149144.1"/>
    </source>
</evidence>
<name>A0A9P9EZM2_9HYPO</name>
<dbReference type="EMBL" id="JAGMUU010000007">
    <property type="protein sequence ID" value="KAH7149144.1"/>
    <property type="molecule type" value="Genomic_DNA"/>
</dbReference>
<comment type="caution">
    <text evidence="2">The sequence shown here is derived from an EMBL/GenBank/DDBJ whole genome shotgun (WGS) entry which is preliminary data.</text>
</comment>